<dbReference type="InterPro" id="IPR027417">
    <property type="entry name" value="P-loop_NTPase"/>
</dbReference>
<dbReference type="GO" id="GO:0003723">
    <property type="term" value="F:RNA binding"/>
    <property type="evidence" value="ECO:0007669"/>
    <property type="project" value="InterPro"/>
</dbReference>
<dbReference type="STRING" id="112268.A0A182WDY3"/>
<dbReference type="FunFam" id="3.30.40.10:FF:000143">
    <property type="entry name" value="Regulator of gluconeogenesis Rmd5"/>
    <property type="match status" value="1"/>
</dbReference>
<dbReference type="AlphaFoldDB" id="A0A182WDY3"/>
<dbReference type="GO" id="GO:0032574">
    <property type="term" value="F:5'-3' RNA helicase activity"/>
    <property type="evidence" value="ECO:0007669"/>
    <property type="project" value="InterPro"/>
</dbReference>
<evidence type="ECO:0000256" key="8">
    <source>
        <dbReference type="SAM" id="MobiDB-lite"/>
    </source>
</evidence>
<evidence type="ECO:0000313" key="12">
    <source>
        <dbReference type="Proteomes" id="UP000075920"/>
    </source>
</evidence>
<dbReference type="VEuPathDB" id="VectorBase:AMIN008577"/>
<organism evidence="11 12">
    <name type="scientific">Anopheles minimus</name>
    <dbReference type="NCBI Taxonomy" id="112268"/>
    <lineage>
        <taxon>Eukaryota</taxon>
        <taxon>Metazoa</taxon>
        <taxon>Ecdysozoa</taxon>
        <taxon>Arthropoda</taxon>
        <taxon>Hexapoda</taxon>
        <taxon>Insecta</taxon>
        <taxon>Pterygota</taxon>
        <taxon>Neoptera</taxon>
        <taxon>Endopterygota</taxon>
        <taxon>Diptera</taxon>
        <taxon>Nematocera</taxon>
        <taxon>Culicoidea</taxon>
        <taxon>Culicidae</taxon>
        <taxon>Anophelinae</taxon>
        <taxon>Anopheles</taxon>
    </lineage>
</organism>
<evidence type="ECO:0008006" key="13">
    <source>
        <dbReference type="Google" id="ProtNLM"/>
    </source>
</evidence>
<evidence type="ECO:0000256" key="2">
    <source>
        <dbReference type="ARBA" id="ARBA00022490"/>
    </source>
</evidence>
<evidence type="ECO:0000256" key="4">
    <source>
        <dbReference type="ARBA" id="ARBA00022771"/>
    </source>
</evidence>
<dbReference type="InterPro" id="IPR026122">
    <property type="entry name" value="MOV-10/SDE3_DEXXQ/H-box"/>
</dbReference>
<dbReference type="Pfam" id="PF10607">
    <property type="entry name" value="CTLH"/>
    <property type="match status" value="1"/>
</dbReference>
<feature type="region of interest" description="Disordered" evidence="8">
    <location>
        <begin position="1"/>
        <end position="22"/>
    </location>
</feature>
<dbReference type="PROSITE" id="PS50897">
    <property type="entry name" value="CTLH"/>
    <property type="match status" value="1"/>
</dbReference>
<accession>A0A182WDY3</accession>
<dbReference type="Proteomes" id="UP000075920">
    <property type="component" value="Unassembled WGS sequence"/>
</dbReference>
<evidence type="ECO:0000256" key="3">
    <source>
        <dbReference type="ARBA" id="ARBA00022723"/>
    </source>
</evidence>
<proteinExistence type="predicted"/>
<dbReference type="SMART" id="SM00667">
    <property type="entry name" value="LisH"/>
    <property type="match status" value="1"/>
</dbReference>
<keyword evidence="2" id="KW-0963">Cytoplasm</keyword>
<dbReference type="Pfam" id="PF13087">
    <property type="entry name" value="AAA_12"/>
    <property type="match status" value="1"/>
</dbReference>
<dbReference type="InterPro" id="IPR006595">
    <property type="entry name" value="CTLH_C"/>
</dbReference>
<dbReference type="Gene3D" id="3.40.50.300">
    <property type="entry name" value="P-loop containing nucleotide triphosphate hydrolases"/>
    <property type="match status" value="2"/>
</dbReference>
<dbReference type="SMART" id="SM00757">
    <property type="entry name" value="CRA"/>
    <property type="match status" value="1"/>
</dbReference>
<evidence type="ECO:0000256" key="6">
    <source>
        <dbReference type="ARBA" id="ARBA00023158"/>
    </source>
</evidence>
<dbReference type="PROSITE" id="PS51867">
    <property type="entry name" value="ZF_RING_GID"/>
    <property type="match status" value="1"/>
</dbReference>
<dbReference type="EnsemblMetazoa" id="AMIN008577-RA">
    <property type="protein sequence ID" value="AMIN008577-PA"/>
    <property type="gene ID" value="AMIN008577"/>
</dbReference>
<dbReference type="InterPro" id="IPR041679">
    <property type="entry name" value="DNA2/NAM7-like_C"/>
</dbReference>
<evidence type="ECO:0000256" key="1">
    <source>
        <dbReference type="ARBA" id="ARBA00004496"/>
    </source>
</evidence>
<keyword evidence="6" id="KW-0943">RNA-mediated gene silencing</keyword>
<evidence type="ECO:0000259" key="10">
    <source>
        <dbReference type="PROSITE" id="PS51867"/>
    </source>
</evidence>
<keyword evidence="12" id="KW-1185">Reference proteome</keyword>
<evidence type="ECO:0000256" key="7">
    <source>
        <dbReference type="PROSITE-ProRule" id="PRU01215"/>
    </source>
</evidence>
<dbReference type="InterPro" id="IPR006594">
    <property type="entry name" value="LisH"/>
</dbReference>
<dbReference type="SUPFAM" id="SSF52540">
    <property type="entry name" value="P-loop containing nucleoside triphosphate hydrolases"/>
    <property type="match status" value="1"/>
</dbReference>
<dbReference type="InterPro" id="IPR044063">
    <property type="entry name" value="ZF_RING_GID"/>
</dbReference>
<dbReference type="SMART" id="SM00668">
    <property type="entry name" value="CTLH"/>
    <property type="match status" value="1"/>
</dbReference>
<reference evidence="12" key="1">
    <citation type="submission" date="2013-03" db="EMBL/GenBank/DDBJ databases">
        <title>The Genome Sequence of Anopheles minimus MINIMUS1.</title>
        <authorList>
            <consortium name="The Broad Institute Genomics Platform"/>
            <person name="Neafsey D.E."/>
            <person name="Walton C."/>
            <person name="Walker B."/>
            <person name="Young S.K."/>
            <person name="Zeng Q."/>
            <person name="Gargeya S."/>
            <person name="Fitzgerald M."/>
            <person name="Haas B."/>
            <person name="Abouelleil A."/>
            <person name="Allen A.W."/>
            <person name="Alvarado L."/>
            <person name="Arachchi H.M."/>
            <person name="Berlin A.M."/>
            <person name="Chapman S.B."/>
            <person name="Gainer-Dewar J."/>
            <person name="Goldberg J."/>
            <person name="Griggs A."/>
            <person name="Gujja S."/>
            <person name="Hansen M."/>
            <person name="Howarth C."/>
            <person name="Imamovic A."/>
            <person name="Ireland A."/>
            <person name="Larimer J."/>
            <person name="McCowan C."/>
            <person name="Murphy C."/>
            <person name="Pearson M."/>
            <person name="Poon T.W."/>
            <person name="Priest M."/>
            <person name="Roberts A."/>
            <person name="Saif S."/>
            <person name="Shea T."/>
            <person name="Sisk P."/>
            <person name="Sykes S."/>
            <person name="Wortman J."/>
            <person name="Nusbaum C."/>
            <person name="Birren B."/>
        </authorList>
    </citation>
    <scope>NUCLEOTIDE SEQUENCE [LARGE SCALE GENOMIC DNA]</scope>
    <source>
        <strain evidence="12">MINIMUS1</strain>
    </source>
</reference>
<dbReference type="CDD" id="cd18038">
    <property type="entry name" value="DEXXQc_Helz-like"/>
    <property type="match status" value="1"/>
</dbReference>
<protein>
    <recommendedName>
        <fullName evidence="13">RNA helicase</fullName>
    </recommendedName>
</protein>
<feature type="domain" description="RING-Gid-type" evidence="10">
    <location>
        <begin position="1179"/>
        <end position="1226"/>
    </location>
</feature>
<keyword evidence="5" id="KW-0862">Zinc</keyword>
<dbReference type="InterPro" id="IPR047187">
    <property type="entry name" value="SF1_C_Upf1"/>
</dbReference>
<keyword evidence="4 7" id="KW-0863">Zinc-finger</keyword>
<dbReference type="CDD" id="cd18808">
    <property type="entry name" value="SF1_C_Upf1"/>
    <property type="match status" value="1"/>
</dbReference>
<reference evidence="11" key="2">
    <citation type="submission" date="2020-05" db="UniProtKB">
        <authorList>
            <consortium name="EnsemblMetazoa"/>
        </authorList>
    </citation>
    <scope>IDENTIFICATION</scope>
    <source>
        <strain evidence="11">MINIMUS1</strain>
    </source>
</reference>
<dbReference type="GO" id="GO:0061630">
    <property type="term" value="F:ubiquitin protein ligase activity"/>
    <property type="evidence" value="ECO:0007669"/>
    <property type="project" value="InterPro"/>
</dbReference>
<dbReference type="InterPro" id="IPR024964">
    <property type="entry name" value="CTLH/CRA"/>
</dbReference>
<feature type="domain" description="CTLH" evidence="9">
    <location>
        <begin position="995"/>
        <end position="1052"/>
    </location>
</feature>
<evidence type="ECO:0000259" key="9">
    <source>
        <dbReference type="PROSITE" id="PS50897"/>
    </source>
</evidence>
<dbReference type="Pfam" id="PF13086">
    <property type="entry name" value="AAA_11"/>
    <property type="match status" value="2"/>
</dbReference>
<dbReference type="InterPro" id="IPR041677">
    <property type="entry name" value="DNA2/NAM7_AAA_11"/>
</dbReference>
<dbReference type="PANTHER" id="PTHR45418">
    <property type="entry name" value="CANCER/TESTIS ANTIGEN 55"/>
    <property type="match status" value="1"/>
</dbReference>
<evidence type="ECO:0000313" key="11">
    <source>
        <dbReference type="EnsemblMetazoa" id="AMIN008577-PA"/>
    </source>
</evidence>
<dbReference type="PROSITE" id="PS50896">
    <property type="entry name" value="LISH"/>
    <property type="match status" value="1"/>
</dbReference>
<dbReference type="GO" id="GO:0008270">
    <property type="term" value="F:zinc ion binding"/>
    <property type="evidence" value="ECO:0007669"/>
    <property type="project" value="UniProtKB-KW"/>
</dbReference>
<evidence type="ECO:0000256" key="5">
    <source>
        <dbReference type="ARBA" id="ARBA00022833"/>
    </source>
</evidence>
<dbReference type="PANTHER" id="PTHR45418:SF1">
    <property type="entry name" value="CANCER_TESTIS ANTIGEN 55"/>
    <property type="match status" value="1"/>
</dbReference>
<dbReference type="InterPro" id="IPR013144">
    <property type="entry name" value="CRA_dom"/>
</dbReference>
<comment type="subcellular location">
    <subcellularLocation>
        <location evidence="1">Cytoplasm</location>
    </subcellularLocation>
</comment>
<feature type="compositionally biased region" description="Basic residues" evidence="8">
    <location>
        <begin position="9"/>
        <end position="22"/>
    </location>
</feature>
<name>A0A182WDY3_9DIPT</name>
<dbReference type="GO" id="GO:0005737">
    <property type="term" value="C:cytoplasm"/>
    <property type="evidence" value="ECO:0007669"/>
    <property type="project" value="UniProtKB-SubCell"/>
</dbReference>
<sequence>MAGESATSKGRKKPYRKKTQPKIRRTRCLLQWVESSVNTSGTNNAPFSVSKPVFRLTVEFSMDHSMLALCLQNMCSQVLILRSIFLYYETHKRVTLFDGVVRMVSGYEFGMEKEIHEKEDRSYHVVLLCHVLGTSYRLRETVLIHLLSPRKRRGPPLVLSKLPIFEVPDYVKDVYFNEFLVNQHYNRNASLWLERFTKYKEEGLKPTNYIEYLRMLNQIDEFDSHLQMLQYTIEKANLEEMVPMEYLLSIDQFKVPPVLLDIGSHVQVFDGPNGTTITRGIIIDRSTFLVIRTEIPLEKLRSIQIIFPLNRLQYKMEYMALNYICHLDLNSVIFPAPGINQPSKKHLKEDAPITTFEWFQECIATNEQQQQAIRNIINRTAYPAPYILFGPPGTGKTYTIVEAVLQIWKLRPQSRVLVTATSNYACNELTKRLLKYVKESDIFRYFSHTSERDLQGMDLKVIEVSNMHYGRYETPAMGDFTQTRILVCTVVMCGRLLQLHVARNMYDYIFIDECGSCKELSALVPIGCVGTDSANKRLHASIVLAGDPKQLGPVTRMTYLKNTAHDVSLLERLMELPLYHKDKNNNEYNPHMVTKLLDNYRSHKLLFKFSNEQFYEEELRAKGAPVITDWALNWHRLPNRNFPMIFHSVIGYMQQDSISLSYLNTQEANQVYEYVQLLMREGINGRIVQQEDIGIVTPYSKQVDFIMNGLSMLGLDDIEVGSAEQFQGREKPIIIISTVRSNRSTVGFLADAKRLNVVLTRAQALTIIIGNPINLMKSSLWYEFLRLLMANGAFTDKKFKLSKFVASQFVSRGMEANDNGLTSRGEEKIKCGVSCPGICSRKMESCAAVEKEVEKVINKFSAINDHSQRIIGDVISLIEKLRSSIAEGNPDNKVTTGQVDVLNEALTKTKDKLHRLTTEHRDLHGTVSKVGKAIDRNFVADFTATSRTDAFQTERNVMLLNKIMAQHFYRQGMDDVADALIKESGLPAEDIVPEPYAELHRIWEAIHTGNLAPALDWATRYSAELDARNSTLEFKLHRLAFMQILNGGVQAQTEAIAYARTNFAKFVRRFEKDIQILMGTLIYLQIGIHNSPYKYLTAPEMWIETADVFLKDACQLLGINKDSPLSVIVNAGCTALPALLNLKQVMMSRQVTGIWNGRDELPIEIDLEPENRFHSIFACPILRQQSSEDNPPMKLLCGHVISRDALNKLSNGPIMNNTLRLKCPYCPMEQCPSDAKLIYF</sequence>
<dbReference type="GO" id="GO:0031047">
    <property type="term" value="P:regulatory ncRNA-mediated gene silencing"/>
    <property type="evidence" value="ECO:0007669"/>
    <property type="project" value="UniProtKB-KW"/>
</dbReference>
<feature type="zinc finger region" description="RING-Gid-type" evidence="7">
    <location>
        <begin position="1179"/>
        <end position="1226"/>
    </location>
</feature>
<keyword evidence="3" id="KW-0479">Metal-binding</keyword>